<protein>
    <submittedName>
        <fullName evidence="1">RNA-directed DNA polymerase, eukaryota, Reverse transcriptase zinc-binding domain protein</fullName>
    </submittedName>
</protein>
<evidence type="ECO:0000313" key="2">
    <source>
        <dbReference type="Proteomes" id="UP000245207"/>
    </source>
</evidence>
<keyword evidence="1" id="KW-0808">Transferase</keyword>
<dbReference type="GO" id="GO:0003964">
    <property type="term" value="F:RNA-directed DNA polymerase activity"/>
    <property type="evidence" value="ECO:0007669"/>
    <property type="project" value="UniProtKB-KW"/>
</dbReference>
<sequence length="126" mass="14884">MCRLNVRCHKSGDAVNLFWSWRRQLRDGRESDEFNQLKLDIQGLLLTQRSDGWRRGLEGSGDFKVRTMRSMLDDKTLPSKGTTRCNTFVPKKDCVFIWRAEKDRLLTRNNLDKRNVHLHSLFLSNM</sequence>
<dbReference type="Proteomes" id="UP000245207">
    <property type="component" value="Unassembled WGS sequence"/>
</dbReference>
<reference evidence="1 2" key="1">
    <citation type="journal article" date="2018" name="Mol. Plant">
        <title>The genome of Artemisia annua provides insight into the evolution of Asteraceae family and artemisinin biosynthesis.</title>
        <authorList>
            <person name="Shen Q."/>
            <person name="Zhang L."/>
            <person name="Liao Z."/>
            <person name="Wang S."/>
            <person name="Yan T."/>
            <person name="Shi P."/>
            <person name="Liu M."/>
            <person name="Fu X."/>
            <person name="Pan Q."/>
            <person name="Wang Y."/>
            <person name="Lv Z."/>
            <person name="Lu X."/>
            <person name="Zhang F."/>
            <person name="Jiang W."/>
            <person name="Ma Y."/>
            <person name="Chen M."/>
            <person name="Hao X."/>
            <person name="Li L."/>
            <person name="Tang Y."/>
            <person name="Lv G."/>
            <person name="Zhou Y."/>
            <person name="Sun X."/>
            <person name="Brodelius P.E."/>
            <person name="Rose J.K.C."/>
            <person name="Tang K."/>
        </authorList>
    </citation>
    <scope>NUCLEOTIDE SEQUENCE [LARGE SCALE GENOMIC DNA]</scope>
    <source>
        <strain evidence="2">cv. Huhao1</strain>
        <tissue evidence="1">Leaf</tissue>
    </source>
</reference>
<accession>A0A2U1N6D5</accession>
<keyword evidence="1" id="KW-0548">Nucleotidyltransferase</keyword>
<gene>
    <name evidence="1" type="ORF">CTI12_AA264310</name>
</gene>
<name>A0A2U1N6D5_ARTAN</name>
<dbReference type="EMBL" id="PKPP01003512">
    <property type="protein sequence ID" value="PWA69061.1"/>
    <property type="molecule type" value="Genomic_DNA"/>
</dbReference>
<evidence type="ECO:0000313" key="1">
    <source>
        <dbReference type="EMBL" id="PWA69061.1"/>
    </source>
</evidence>
<organism evidence="1 2">
    <name type="scientific">Artemisia annua</name>
    <name type="common">Sweet wormwood</name>
    <dbReference type="NCBI Taxonomy" id="35608"/>
    <lineage>
        <taxon>Eukaryota</taxon>
        <taxon>Viridiplantae</taxon>
        <taxon>Streptophyta</taxon>
        <taxon>Embryophyta</taxon>
        <taxon>Tracheophyta</taxon>
        <taxon>Spermatophyta</taxon>
        <taxon>Magnoliopsida</taxon>
        <taxon>eudicotyledons</taxon>
        <taxon>Gunneridae</taxon>
        <taxon>Pentapetalae</taxon>
        <taxon>asterids</taxon>
        <taxon>campanulids</taxon>
        <taxon>Asterales</taxon>
        <taxon>Asteraceae</taxon>
        <taxon>Asteroideae</taxon>
        <taxon>Anthemideae</taxon>
        <taxon>Artemisiinae</taxon>
        <taxon>Artemisia</taxon>
    </lineage>
</organism>
<comment type="caution">
    <text evidence="1">The sequence shown here is derived from an EMBL/GenBank/DDBJ whole genome shotgun (WGS) entry which is preliminary data.</text>
</comment>
<dbReference type="AlphaFoldDB" id="A0A2U1N6D5"/>
<proteinExistence type="predicted"/>
<keyword evidence="2" id="KW-1185">Reference proteome</keyword>
<keyword evidence="1" id="KW-0695">RNA-directed DNA polymerase</keyword>